<name>A0A964XRP5_9PROT</name>
<dbReference type="EMBL" id="RGET01000057">
    <property type="protein sequence ID" value="NBN88155.1"/>
    <property type="molecule type" value="Genomic_DNA"/>
</dbReference>
<reference evidence="1" key="1">
    <citation type="submission" date="2018-10" db="EMBL/GenBank/DDBJ databases">
        <title>Iterative Subtractive Binning of Freshwater Chronoseries Metagenomes Recovers Nearly Complete Genomes from over Four Hundred Novel Species.</title>
        <authorList>
            <person name="Rodriguez-R L.M."/>
            <person name="Tsementzi D."/>
            <person name="Luo C."/>
            <person name="Konstantinidis K.T."/>
        </authorList>
    </citation>
    <scope>NUCLEOTIDE SEQUENCE</scope>
    <source>
        <strain evidence="1">WB7_6_001</strain>
    </source>
</reference>
<comment type="caution">
    <text evidence="1">The sequence shown here is derived from an EMBL/GenBank/DDBJ whole genome shotgun (WGS) entry which is preliminary data.</text>
</comment>
<accession>A0A964XRP5</accession>
<evidence type="ECO:0000313" key="2">
    <source>
        <dbReference type="Proteomes" id="UP000713222"/>
    </source>
</evidence>
<dbReference type="AlphaFoldDB" id="A0A964XRP5"/>
<protein>
    <submittedName>
        <fullName evidence="1">Uncharacterized protein</fullName>
    </submittedName>
</protein>
<gene>
    <name evidence="1" type="ORF">EBV32_03595</name>
</gene>
<dbReference type="Proteomes" id="UP000713222">
    <property type="component" value="Unassembled WGS sequence"/>
</dbReference>
<sequence length="287" mass="32712">MNKAFYNQGLKEYGNTEYQYPYDGGEFSIQVPFENLLFNQFYHAGSPTGLQVGYSLNESFSPYIPKPCLLYKFGGINLTDHIVYTDGATNVSNHDYMMFGQDLTDNGIDYSLNFAPETSSYWLAPIQQSIFATYYFPYLANLFNPKNRLTTIKANLPVSILTTLQLNDRIIIRDKRYIINEFKTNLVSGETTFQLLNDFMPLFPERIINTNTSQDGISVPITLPQLANRVEFSCDNPDVILPDPIIESQTVTFILPRAKEPDVITINVNFDFTNGLTQVQPIIIIRQ</sequence>
<organism evidence="1 2">
    <name type="scientific">Candidatus Fonsibacter lacus</name>
    <dbReference type="NCBI Taxonomy" id="2576439"/>
    <lineage>
        <taxon>Bacteria</taxon>
        <taxon>Pseudomonadati</taxon>
        <taxon>Pseudomonadota</taxon>
        <taxon>Alphaproteobacteria</taxon>
        <taxon>Candidatus Pelagibacterales</taxon>
        <taxon>Candidatus Pelagibacterales incertae sedis</taxon>
        <taxon>Candidatus Fonsibacter</taxon>
    </lineage>
</organism>
<evidence type="ECO:0000313" key="1">
    <source>
        <dbReference type="EMBL" id="NBN88155.1"/>
    </source>
</evidence>
<proteinExistence type="predicted"/>